<comment type="subcellular location">
    <subcellularLocation>
        <location evidence="1">Membrane</location>
        <topology evidence="1">Multi-pass membrane protein</topology>
    </subcellularLocation>
</comment>
<dbReference type="EC" id="2.7.8.5" evidence="4"/>
<keyword evidence="16" id="KW-1185">Reference proteome</keyword>
<dbReference type="GO" id="GO:0008444">
    <property type="term" value="F:CDP-diacylglycerol-glycerol-3-phosphate 3-phosphatidyltransferase activity"/>
    <property type="evidence" value="ECO:0007669"/>
    <property type="project" value="UniProtKB-EC"/>
</dbReference>
<evidence type="ECO:0000256" key="2">
    <source>
        <dbReference type="ARBA" id="ARBA00005042"/>
    </source>
</evidence>
<feature type="transmembrane region" description="Helical" evidence="14">
    <location>
        <begin position="7"/>
        <end position="25"/>
    </location>
</feature>
<evidence type="ECO:0000256" key="8">
    <source>
        <dbReference type="ARBA" id="ARBA00022989"/>
    </source>
</evidence>
<keyword evidence="9" id="KW-0443">Lipid metabolism</keyword>
<keyword evidence="7 14" id="KW-0812">Transmembrane</keyword>
<dbReference type="STRING" id="1300342.I596_1851"/>
<dbReference type="Pfam" id="PF01066">
    <property type="entry name" value="CDP-OH_P_transf"/>
    <property type="match status" value="1"/>
</dbReference>
<accession>A0A160DUF5</accession>
<keyword evidence="11" id="KW-0594">Phospholipid biosynthesis</keyword>
<comment type="catalytic activity">
    <reaction evidence="13">
        <text>a CDP-1,2-diacyl-sn-glycerol + sn-glycerol 3-phosphate = a 1,2-diacyl-sn-glycero-3-phospho-(1'-sn-glycero-3'-phosphate) + CMP + H(+)</text>
        <dbReference type="Rhea" id="RHEA:12593"/>
        <dbReference type="ChEBI" id="CHEBI:15378"/>
        <dbReference type="ChEBI" id="CHEBI:57597"/>
        <dbReference type="ChEBI" id="CHEBI:58332"/>
        <dbReference type="ChEBI" id="CHEBI:60110"/>
        <dbReference type="ChEBI" id="CHEBI:60377"/>
        <dbReference type="EC" id="2.7.8.5"/>
    </reaction>
</comment>
<dbReference type="InterPro" id="IPR043130">
    <property type="entry name" value="CDP-OH_PTrfase_TM_dom"/>
</dbReference>
<evidence type="ECO:0000313" key="15">
    <source>
        <dbReference type="EMBL" id="ANB17874.1"/>
    </source>
</evidence>
<dbReference type="InterPro" id="IPR004570">
    <property type="entry name" value="Phosphatidylglycerol_P_synth"/>
</dbReference>
<dbReference type="RefSeq" id="WP_067646471.1">
    <property type="nucleotide sequence ID" value="NZ_CP015249.1"/>
</dbReference>
<evidence type="ECO:0000256" key="12">
    <source>
        <dbReference type="ARBA" id="ARBA00023264"/>
    </source>
</evidence>
<sequence length="185" mass="19811">MLRQLPNLITVARIVLVVPLAWLILQQRYGEALAVLVVAALSDAIDGFLAKQFGWQSWIGGMLDPIADKLMLMASFVALGLAGALPAWLPVLVIGRDVVIVAGALAYHRLIGRFDAAPTVLSKLTTLVQIAFVVLELVRLAGLTAVPGALRDGALLAVVVLTVASGADYVLTWGRRAWLARRGRR</sequence>
<dbReference type="GO" id="GO:0046474">
    <property type="term" value="P:glycerophospholipid biosynthetic process"/>
    <property type="evidence" value="ECO:0007669"/>
    <property type="project" value="TreeGrafter"/>
</dbReference>
<keyword evidence="12" id="KW-1208">Phospholipid metabolism</keyword>
<organism evidence="15 16">
    <name type="scientific">Dokdonella koreensis DS-123</name>
    <dbReference type="NCBI Taxonomy" id="1300342"/>
    <lineage>
        <taxon>Bacteria</taxon>
        <taxon>Pseudomonadati</taxon>
        <taxon>Pseudomonadota</taxon>
        <taxon>Gammaproteobacteria</taxon>
        <taxon>Lysobacterales</taxon>
        <taxon>Rhodanobacteraceae</taxon>
        <taxon>Dokdonella</taxon>
    </lineage>
</organism>
<dbReference type="PANTHER" id="PTHR14269:SF11">
    <property type="entry name" value="CDP-DIACYLGLYCEROL--GLYCEROL-3-PHOSPHATE 3-PHOSPHATIDYLTRANSFERASE"/>
    <property type="match status" value="1"/>
</dbReference>
<keyword evidence="15" id="KW-0808">Transferase</keyword>
<evidence type="ECO:0000256" key="3">
    <source>
        <dbReference type="ARBA" id="ARBA00010441"/>
    </source>
</evidence>
<dbReference type="EMBL" id="CP015249">
    <property type="protein sequence ID" value="ANB17874.1"/>
    <property type="molecule type" value="Genomic_DNA"/>
</dbReference>
<evidence type="ECO:0000256" key="4">
    <source>
        <dbReference type="ARBA" id="ARBA00013170"/>
    </source>
</evidence>
<evidence type="ECO:0000256" key="7">
    <source>
        <dbReference type="ARBA" id="ARBA00022692"/>
    </source>
</evidence>
<dbReference type="KEGG" id="dko:I596_1851"/>
<evidence type="ECO:0000256" key="14">
    <source>
        <dbReference type="SAM" id="Phobius"/>
    </source>
</evidence>
<evidence type="ECO:0000256" key="1">
    <source>
        <dbReference type="ARBA" id="ARBA00004141"/>
    </source>
</evidence>
<keyword evidence="10 14" id="KW-0472">Membrane</keyword>
<gene>
    <name evidence="15" type="ORF">I596_1851</name>
</gene>
<evidence type="ECO:0000256" key="9">
    <source>
        <dbReference type="ARBA" id="ARBA00023098"/>
    </source>
</evidence>
<dbReference type="OrthoDB" id="9796672at2"/>
<dbReference type="GO" id="GO:0016020">
    <property type="term" value="C:membrane"/>
    <property type="evidence" value="ECO:0007669"/>
    <property type="project" value="UniProtKB-SubCell"/>
</dbReference>
<name>A0A160DUF5_9GAMM</name>
<comment type="similarity">
    <text evidence="3">Belongs to the CDP-alcohol phosphatidyltransferase class-I family.</text>
</comment>
<comment type="pathway">
    <text evidence="2">Phospholipid metabolism; phosphatidylglycerol biosynthesis; phosphatidylglycerol from CDP-diacylglycerol: step 1/2.</text>
</comment>
<keyword evidence="8 14" id="KW-1133">Transmembrane helix</keyword>
<reference evidence="15 16" key="1">
    <citation type="submission" date="2016-04" db="EMBL/GenBank/DDBJ databases">
        <title>Complete genome sequence of Dokdonella koreensis DS-123T.</title>
        <authorList>
            <person name="Kim J.F."/>
            <person name="Lee H."/>
            <person name="Kwak M.-J."/>
        </authorList>
    </citation>
    <scope>NUCLEOTIDE SEQUENCE [LARGE SCALE GENOMIC DNA]</scope>
    <source>
        <strain evidence="15 16">DS-123</strain>
    </source>
</reference>
<dbReference type="AlphaFoldDB" id="A0A160DUF5"/>
<feature type="transmembrane region" description="Helical" evidence="14">
    <location>
        <begin position="70"/>
        <end position="88"/>
    </location>
</feature>
<dbReference type="Gene3D" id="1.20.120.1760">
    <property type="match status" value="1"/>
</dbReference>
<dbReference type="Proteomes" id="UP000076830">
    <property type="component" value="Chromosome"/>
</dbReference>
<feature type="transmembrane region" description="Helical" evidence="14">
    <location>
        <begin position="124"/>
        <end position="142"/>
    </location>
</feature>
<protein>
    <recommendedName>
        <fullName evidence="5">CDP-diacylglycerol--glycerol-3-phosphate 3-phosphatidyltransferase</fullName>
        <ecNumber evidence="4">2.7.8.5</ecNumber>
    </recommendedName>
</protein>
<dbReference type="PANTHER" id="PTHR14269">
    <property type="entry name" value="CDP-DIACYLGLYCEROL--GLYCEROL-3-PHOSPHATE 3-PHOSPHATIDYLTRANSFERASE-RELATED"/>
    <property type="match status" value="1"/>
</dbReference>
<evidence type="ECO:0000256" key="13">
    <source>
        <dbReference type="ARBA" id="ARBA00048586"/>
    </source>
</evidence>
<evidence type="ECO:0000256" key="5">
    <source>
        <dbReference type="ARBA" id="ARBA00014944"/>
    </source>
</evidence>
<proteinExistence type="inferred from homology"/>
<evidence type="ECO:0000313" key="16">
    <source>
        <dbReference type="Proteomes" id="UP000076830"/>
    </source>
</evidence>
<evidence type="ECO:0000256" key="6">
    <source>
        <dbReference type="ARBA" id="ARBA00022516"/>
    </source>
</evidence>
<dbReference type="PIRSF" id="PIRSF000847">
    <property type="entry name" value="Phos_ph_gly_syn"/>
    <property type="match status" value="1"/>
</dbReference>
<dbReference type="InterPro" id="IPR050324">
    <property type="entry name" value="CDP-alcohol_PTase-I"/>
</dbReference>
<keyword evidence="6" id="KW-0444">Lipid biosynthesis</keyword>
<feature type="transmembrane region" description="Helical" evidence="14">
    <location>
        <begin position="154"/>
        <end position="174"/>
    </location>
</feature>
<evidence type="ECO:0000256" key="11">
    <source>
        <dbReference type="ARBA" id="ARBA00023209"/>
    </source>
</evidence>
<dbReference type="InterPro" id="IPR000462">
    <property type="entry name" value="CDP-OH_P_trans"/>
</dbReference>
<evidence type="ECO:0000256" key="10">
    <source>
        <dbReference type="ARBA" id="ARBA00023136"/>
    </source>
</evidence>